<keyword evidence="5 13" id="KW-0328">Glycosyltransferase</keyword>
<dbReference type="GO" id="GO:0051751">
    <property type="term" value="F:alpha-1,4-mannosyltransferase activity"/>
    <property type="evidence" value="ECO:0007669"/>
    <property type="project" value="InterPro"/>
</dbReference>
<keyword evidence="7 13" id="KW-0812">Transmembrane</keyword>
<dbReference type="CTD" id="37470"/>
<feature type="transmembrane region" description="Helical" evidence="13">
    <location>
        <begin position="257"/>
        <end position="276"/>
    </location>
</feature>
<dbReference type="InterPro" id="IPR007704">
    <property type="entry name" value="PIG-M"/>
</dbReference>
<evidence type="ECO:0000313" key="15">
    <source>
        <dbReference type="RefSeq" id="XP_015509953.1"/>
    </source>
</evidence>
<reference evidence="15" key="1">
    <citation type="submission" date="2025-08" db="UniProtKB">
        <authorList>
            <consortium name="RefSeq"/>
        </authorList>
    </citation>
    <scope>IDENTIFICATION</scope>
    <source>
        <tissue evidence="15">Thorax and Abdomen</tissue>
    </source>
</reference>
<protein>
    <recommendedName>
        <fullName evidence="12 13">GPI alpha-1,4-mannosyltransferase I, catalytic subunit</fullName>
        <ecNumber evidence="13">2.4.1.-</ecNumber>
    </recommendedName>
    <alternativeName>
        <fullName evidence="13">GPI mannosyltransferase I</fullName>
    </alternativeName>
</protein>
<dbReference type="EC" id="2.4.1.-" evidence="13"/>
<comment type="function">
    <text evidence="11 13">Catalytic subunit of the glycosylphosphatidylinositol-mannosyltransferase I complex which catalyzes the transfer of the first mannose, via an alpha-1,4 bond from a dolichol-phosphate-mannose (Dol-P-Man) to the glucosaminyl acyl phosphatidylinositol (GlcN-(acyl)PI) intermediate to generate alpha-D-Man-(1-&gt;4)-alpha-D-GlcN-(1-&gt;6)-(1-radyl,2-acyl-sn-glycero-3-phospho)-2-acyl-inositol and participates in the sixth step of the glycosylphosphatidylinositol-anchor biosynthesis.</text>
</comment>
<dbReference type="PANTHER" id="PTHR12886:SF0">
    <property type="entry name" value="GPI MANNOSYLTRANSFERASE 1"/>
    <property type="match status" value="1"/>
</dbReference>
<comment type="pathway">
    <text evidence="2 13">Glycolipid biosynthesis; glycosylphosphatidylinositol-anchor biosynthesis.</text>
</comment>
<dbReference type="Proteomes" id="UP000829291">
    <property type="component" value="Chromosome 7"/>
</dbReference>
<dbReference type="AlphaFoldDB" id="A0A6J0B8I4"/>
<feature type="transmembrane region" description="Helical" evidence="13">
    <location>
        <begin position="356"/>
        <end position="376"/>
    </location>
</feature>
<evidence type="ECO:0000256" key="1">
    <source>
        <dbReference type="ARBA" id="ARBA00004477"/>
    </source>
</evidence>
<keyword evidence="10 13" id="KW-0472">Membrane</keyword>
<keyword evidence="8 13" id="KW-0256">Endoplasmic reticulum</keyword>
<evidence type="ECO:0000256" key="10">
    <source>
        <dbReference type="ARBA" id="ARBA00023136"/>
    </source>
</evidence>
<comment type="similarity">
    <text evidence="3 13">Belongs to the PIGM family.</text>
</comment>
<dbReference type="GO" id="GO:0006506">
    <property type="term" value="P:GPI anchor biosynthetic process"/>
    <property type="evidence" value="ECO:0007669"/>
    <property type="project" value="UniProtKB-UniPathway"/>
</dbReference>
<evidence type="ECO:0000256" key="4">
    <source>
        <dbReference type="ARBA" id="ARBA00022502"/>
    </source>
</evidence>
<name>A0A6J0B8I4_NEOLC</name>
<dbReference type="PANTHER" id="PTHR12886">
    <property type="entry name" value="PIG-M MANNOSYLTRANSFERASE"/>
    <property type="match status" value="1"/>
</dbReference>
<dbReference type="Pfam" id="PF05007">
    <property type="entry name" value="Mannosyl_trans"/>
    <property type="match status" value="1"/>
</dbReference>
<dbReference type="GO" id="GO:0005789">
    <property type="term" value="C:endoplasmic reticulum membrane"/>
    <property type="evidence" value="ECO:0007669"/>
    <property type="project" value="UniProtKB-SubCell"/>
</dbReference>
<evidence type="ECO:0000256" key="5">
    <source>
        <dbReference type="ARBA" id="ARBA00022676"/>
    </source>
</evidence>
<evidence type="ECO:0000256" key="8">
    <source>
        <dbReference type="ARBA" id="ARBA00022824"/>
    </source>
</evidence>
<evidence type="ECO:0000256" key="6">
    <source>
        <dbReference type="ARBA" id="ARBA00022679"/>
    </source>
</evidence>
<keyword evidence="4 13" id="KW-0337">GPI-anchor biosynthesis</keyword>
<comment type="subcellular location">
    <subcellularLocation>
        <location evidence="1 13">Endoplasmic reticulum membrane</location>
        <topology evidence="1 13">Multi-pass membrane protein</topology>
    </subcellularLocation>
</comment>
<dbReference type="GO" id="GO:1990529">
    <property type="term" value="C:glycosylphosphatidylinositol-mannosyltransferase I complex"/>
    <property type="evidence" value="ECO:0007669"/>
    <property type="project" value="TreeGrafter"/>
</dbReference>
<evidence type="ECO:0000313" key="14">
    <source>
        <dbReference type="Proteomes" id="UP000829291"/>
    </source>
</evidence>
<evidence type="ECO:0000256" key="13">
    <source>
        <dbReference type="RuleBase" id="RU365064"/>
    </source>
</evidence>
<evidence type="ECO:0000256" key="12">
    <source>
        <dbReference type="ARBA" id="ARBA00093608"/>
    </source>
</evidence>
<keyword evidence="14" id="KW-1185">Reference proteome</keyword>
<dbReference type="InParanoid" id="A0A6J0B8I4"/>
<dbReference type="FunCoup" id="A0A6J0B8I4">
    <property type="interactions" value="1254"/>
</dbReference>
<dbReference type="OrthoDB" id="3821113at2759"/>
<evidence type="ECO:0000256" key="9">
    <source>
        <dbReference type="ARBA" id="ARBA00022989"/>
    </source>
</evidence>
<dbReference type="UniPathway" id="UPA00196"/>
<organism evidence="15">
    <name type="scientific">Neodiprion lecontei</name>
    <name type="common">Redheaded pine sawfly</name>
    <dbReference type="NCBI Taxonomy" id="441921"/>
    <lineage>
        <taxon>Eukaryota</taxon>
        <taxon>Metazoa</taxon>
        <taxon>Ecdysozoa</taxon>
        <taxon>Arthropoda</taxon>
        <taxon>Hexapoda</taxon>
        <taxon>Insecta</taxon>
        <taxon>Pterygota</taxon>
        <taxon>Neoptera</taxon>
        <taxon>Endopterygota</taxon>
        <taxon>Hymenoptera</taxon>
        <taxon>Tenthredinoidea</taxon>
        <taxon>Diprionidae</taxon>
        <taxon>Diprioninae</taxon>
        <taxon>Neodiprion</taxon>
    </lineage>
</organism>
<evidence type="ECO:0000256" key="2">
    <source>
        <dbReference type="ARBA" id="ARBA00004687"/>
    </source>
</evidence>
<keyword evidence="9 13" id="KW-1133">Transmembrane helix</keyword>
<evidence type="ECO:0000256" key="3">
    <source>
        <dbReference type="ARBA" id="ARBA00011071"/>
    </source>
</evidence>
<sequence length="392" mass="45481">MEDKRYAIHCCAALAARLVLIAYSNFHDKNFNVSYTDVDYKVFTDAARHITEGNSPYDRDTYRYTPFIAMILIPNVIICQEFGKIVFSFFDILISILIRQILLGQKFNDKTSSFCSFLWLYNPLAMVISTRGNADSLAVFFVLLVAYYLQKDNYWLAGIVHGFSIHLRLYPLAFSLAMYLALRKSSGLIIVPNKKQVALVLSCVLSLLTWTSLSYYFYGYKFLYESLLYHLIRKDARHNFSVYFYMLYLSANNDPGIWQRAFTFLPQLILLIGLSFSYSSKRNLSFSMLTQAIVMVTYNPVMTSQYFFWFLSLLPVCLPRLKMSISRCVVLTSAWIIAQSIWLFAAYLLEFKGFNSFIYIWLAGLLFFIVNIKVLIDVMNSYHSTMDVEKSQ</sequence>
<evidence type="ECO:0000256" key="7">
    <source>
        <dbReference type="ARBA" id="ARBA00022692"/>
    </source>
</evidence>
<keyword evidence="6 13" id="KW-0808">Transferase</keyword>
<feature type="transmembrane region" description="Helical" evidence="13">
    <location>
        <begin position="288"/>
        <end position="309"/>
    </location>
</feature>
<dbReference type="GeneID" id="107217093"/>
<feature type="transmembrane region" description="Helical" evidence="13">
    <location>
        <begin position="154"/>
        <end position="176"/>
    </location>
</feature>
<feature type="transmembrane region" description="Helical" evidence="13">
    <location>
        <begin position="7"/>
        <end position="26"/>
    </location>
</feature>
<evidence type="ECO:0000256" key="11">
    <source>
        <dbReference type="ARBA" id="ARBA00093408"/>
    </source>
</evidence>
<accession>A0A6J0B8I4</accession>
<proteinExistence type="inferred from homology"/>
<dbReference type="RefSeq" id="XP_015509953.1">
    <property type="nucleotide sequence ID" value="XM_015654467.2"/>
</dbReference>
<feature type="transmembrane region" description="Helical" evidence="13">
    <location>
        <begin position="329"/>
        <end position="349"/>
    </location>
</feature>
<feature type="transmembrane region" description="Helical" evidence="13">
    <location>
        <begin position="197"/>
        <end position="218"/>
    </location>
</feature>
<feature type="transmembrane region" description="Helical" evidence="13">
    <location>
        <begin position="67"/>
        <end position="98"/>
    </location>
</feature>
<gene>
    <name evidence="15" type="primary">LOC107217093</name>
</gene>
<dbReference type="GO" id="GO:0004376">
    <property type="term" value="F:GPI mannosyltransferase activity"/>
    <property type="evidence" value="ECO:0007669"/>
    <property type="project" value="InterPro"/>
</dbReference>
<dbReference type="KEGG" id="nlo:107217093"/>